<evidence type="ECO:0000256" key="1">
    <source>
        <dbReference type="ARBA" id="ARBA00010835"/>
    </source>
</evidence>
<name>A0A660SPN6_UNCT6</name>
<sequence length="288" mass="33464">MSEFINILDDNEKQELEEDIIKLKNAVDELEIENTLTGPYDANNAILTIHPGAGGTESCDWANMLYRMYTRWIEKTGYTYNILDWQLGDEAGIKDVVIEVSGDNIYGYLKSESGIHRLVRISPFDSNHRRHTSFASVYVYPIIENVEFEIKDDDIKLEMFHSSGPGGQNVNKVSTAVRLIHIPTKITAQSQTERSQYKNRQNAMKILKAKLYEYYREQEDEKNKDAFQKKSDISWGHQIRSYVFQPYTLVKDHRTNIESGNIEKIMDGYIDIFIKGYLLRNLKNNQEE</sequence>
<evidence type="ECO:0000256" key="2">
    <source>
        <dbReference type="ARBA" id="ARBA00022481"/>
    </source>
</evidence>
<dbReference type="NCBIfam" id="TIGR00020">
    <property type="entry name" value="prfB"/>
    <property type="match status" value="1"/>
</dbReference>
<dbReference type="InterPro" id="IPR045853">
    <property type="entry name" value="Pep_chain_release_fac_I_sf"/>
</dbReference>
<keyword evidence="3" id="KW-0648">Protein biosynthesis</keyword>
<dbReference type="Proteomes" id="UP000271125">
    <property type="component" value="Unassembled WGS sequence"/>
</dbReference>
<reference evidence="6 7" key="1">
    <citation type="submission" date="2018-06" db="EMBL/GenBank/DDBJ databases">
        <title>Extensive metabolic versatility and redundancy in microbially diverse, dynamic hydrothermal sediments.</title>
        <authorList>
            <person name="Dombrowski N."/>
            <person name="Teske A."/>
            <person name="Baker B.J."/>
        </authorList>
    </citation>
    <scope>NUCLEOTIDE SEQUENCE [LARGE SCALE GENOMIC DNA]</scope>
    <source>
        <strain evidence="6">B10_G13</strain>
    </source>
</reference>
<dbReference type="Gene3D" id="3.30.160.20">
    <property type="match status" value="1"/>
</dbReference>
<evidence type="ECO:0000313" key="6">
    <source>
        <dbReference type="EMBL" id="RKX71940.1"/>
    </source>
</evidence>
<dbReference type="GO" id="GO:0005737">
    <property type="term" value="C:cytoplasm"/>
    <property type="evidence" value="ECO:0007669"/>
    <property type="project" value="InterPro"/>
</dbReference>
<dbReference type="EMBL" id="QNBD01000064">
    <property type="protein sequence ID" value="RKX71940.1"/>
    <property type="molecule type" value="Genomic_DNA"/>
</dbReference>
<protein>
    <recommendedName>
        <fullName evidence="4">Peptide chain release factor 2</fullName>
    </recommendedName>
</protein>
<dbReference type="InterPro" id="IPR005139">
    <property type="entry name" value="PCRF"/>
</dbReference>
<dbReference type="GO" id="GO:0016149">
    <property type="term" value="F:translation release factor activity, codon specific"/>
    <property type="evidence" value="ECO:0007669"/>
    <property type="project" value="InterPro"/>
</dbReference>
<dbReference type="PROSITE" id="PS00745">
    <property type="entry name" value="RF_PROK_I"/>
    <property type="match status" value="1"/>
</dbReference>
<dbReference type="SMART" id="SM00937">
    <property type="entry name" value="PCRF"/>
    <property type="match status" value="1"/>
</dbReference>
<dbReference type="PANTHER" id="PTHR43116:SF3">
    <property type="entry name" value="CLASS I PEPTIDE CHAIN RELEASE FACTOR"/>
    <property type="match status" value="1"/>
</dbReference>
<evidence type="ECO:0000259" key="5">
    <source>
        <dbReference type="PROSITE" id="PS00745"/>
    </source>
</evidence>
<dbReference type="InterPro" id="IPR004374">
    <property type="entry name" value="PrfB"/>
</dbReference>
<evidence type="ECO:0000256" key="3">
    <source>
        <dbReference type="ARBA" id="ARBA00022917"/>
    </source>
</evidence>
<organism evidence="6 7">
    <name type="scientific">candidate division TA06 bacterium</name>
    <dbReference type="NCBI Taxonomy" id="2250710"/>
    <lineage>
        <taxon>Bacteria</taxon>
        <taxon>Bacteria division TA06</taxon>
    </lineage>
</organism>
<gene>
    <name evidence="6" type="primary">prfB</name>
    <name evidence="6" type="ORF">DRP43_01935</name>
</gene>
<keyword evidence="2" id="KW-0488">Methylation</keyword>
<comment type="similarity">
    <text evidence="1">Belongs to the prokaryotic/mitochondrial release factor family.</text>
</comment>
<feature type="domain" description="Prokaryotic-type class I peptide chain release factors" evidence="5">
    <location>
        <begin position="161"/>
        <end position="177"/>
    </location>
</feature>
<dbReference type="Pfam" id="PF03462">
    <property type="entry name" value="PCRF"/>
    <property type="match status" value="1"/>
</dbReference>
<accession>A0A660SPN6</accession>
<dbReference type="InterPro" id="IPR000352">
    <property type="entry name" value="Pep_chain_release_fac_I"/>
</dbReference>
<dbReference type="SUPFAM" id="SSF75620">
    <property type="entry name" value="Release factor"/>
    <property type="match status" value="1"/>
</dbReference>
<dbReference type="Gene3D" id="3.30.70.1660">
    <property type="match status" value="1"/>
</dbReference>
<proteinExistence type="inferred from homology"/>
<dbReference type="AlphaFoldDB" id="A0A660SPN6"/>
<dbReference type="PANTHER" id="PTHR43116">
    <property type="entry name" value="PEPTIDE CHAIN RELEASE FACTOR 2"/>
    <property type="match status" value="1"/>
</dbReference>
<evidence type="ECO:0000313" key="7">
    <source>
        <dbReference type="Proteomes" id="UP000271125"/>
    </source>
</evidence>
<comment type="caution">
    <text evidence="6">The sequence shown here is derived from an EMBL/GenBank/DDBJ whole genome shotgun (WGS) entry which is preliminary data.</text>
</comment>
<evidence type="ECO:0000256" key="4">
    <source>
        <dbReference type="NCBIfam" id="TIGR00020"/>
    </source>
</evidence>
<dbReference type="Pfam" id="PF00472">
    <property type="entry name" value="RF-1"/>
    <property type="match status" value="1"/>
</dbReference>